<sequence length="202" mass="21850">MILLLGAMTLVGPDRPGALLGTASAETYSAWLAKTAIETEDMANGAGSEVCASAAAKSLGWRATEDPYLAPIVARYGTASIIEKVRVTGCGRDHVQTLVVYRSEGSRFAVVRLAQGESIAPIRPTWDATDVVAEQAWSVADRYGCSTEDSLRMGETHLLSPVRDGEWTELWPLTVCGAPQAFAVTFKMKSPDNVEFRVERRQ</sequence>
<protein>
    <submittedName>
        <fullName evidence="1">Uncharacterized protein</fullName>
    </submittedName>
</protein>
<reference evidence="1 2" key="1">
    <citation type="submission" date="2023-07" db="EMBL/GenBank/DDBJ databases">
        <title>Sorghum-associated microbial communities from plants grown in Nebraska, USA.</title>
        <authorList>
            <person name="Schachtman D."/>
        </authorList>
    </citation>
    <scope>NUCLEOTIDE SEQUENCE [LARGE SCALE GENOMIC DNA]</scope>
    <source>
        <strain evidence="1 2">DS2154</strain>
    </source>
</reference>
<dbReference type="RefSeq" id="WP_310030317.1">
    <property type="nucleotide sequence ID" value="NZ_JAVDRL010000004.1"/>
</dbReference>
<dbReference type="EMBL" id="JAVDRL010000004">
    <property type="protein sequence ID" value="MDR6530688.1"/>
    <property type="molecule type" value="Genomic_DNA"/>
</dbReference>
<proteinExistence type="predicted"/>
<keyword evidence="2" id="KW-1185">Reference proteome</keyword>
<dbReference type="Proteomes" id="UP001262754">
    <property type="component" value="Unassembled WGS sequence"/>
</dbReference>
<evidence type="ECO:0000313" key="2">
    <source>
        <dbReference type="Proteomes" id="UP001262754"/>
    </source>
</evidence>
<organism evidence="1 2">
    <name type="scientific">Caulobacter rhizosphaerae</name>
    <dbReference type="NCBI Taxonomy" id="2010972"/>
    <lineage>
        <taxon>Bacteria</taxon>
        <taxon>Pseudomonadati</taxon>
        <taxon>Pseudomonadota</taxon>
        <taxon>Alphaproteobacteria</taxon>
        <taxon>Caulobacterales</taxon>
        <taxon>Caulobacteraceae</taxon>
        <taxon>Caulobacter</taxon>
    </lineage>
</organism>
<gene>
    <name evidence="1" type="ORF">J2800_001427</name>
</gene>
<name>A0ABU1MWW8_9CAUL</name>
<comment type="caution">
    <text evidence="1">The sequence shown here is derived from an EMBL/GenBank/DDBJ whole genome shotgun (WGS) entry which is preliminary data.</text>
</comment>
<accession>A0ABU1MWW8</accession>
<evidence type="ECO:0000313" key="1">
    <source>
        <dbReference type="EMBL" id="MDR6530688.1"/>
    </source>
</evidence>